<feature type="transmembrane region" description="Helical" evidence="1">
    <location>
        <begin position="77"/>
        <end position="96"/>
    </location>
</feature>
<name>A0A4Q0S0M8_9BRAD</name>
<dbReference type="AlphaFoldDB" id="A0A4Q0S0M8"/>
<proteinExistence type="predicted"/>
<keyword evidence="3" id="KW-1185">Reference proteome</keyword>
<feature type="transmembrane region" description="Helical" evidence="1">
    <location>
        <begin position="49"/>
        <end position="68"/>
    </location>
</feature>
<evidence type="ECO:0000313" key="2">
    <source>
        <dbReference type="EMBL" id="RXH24599.1"/>
    </source>
</evidence>
<accession>A0A4Q0S0M8</accession>
<evidence type="ECO:0000256" key="1">
    <source>
        <dbReference type="SAM" id="Phobius"/>
    </source>
</evidence>
<comment type="caution">
    <text evidence="2">The sequence shown here is derived from an EMBL/GenBank/DDBJ whole genome shotgun (WGS) entry which is preliminary data.</text>
</comment>
<feature type="transmembrane region" description="Helical" evidence="1">
    <location>
        <begin position="12"/>
        <end position="37"/>
    </location>
</feature>
<evidence type="ECO:0000313" key="3">
    <source>
        <dbReference type="Proteomes" id="UP000289546"/>
    </source>
</evidence>
<organism evidence="2 3">
    <name type="scientific">Bradyrhizobium nanningense</name>
    <dbReference type="NCBI Taxonomy" id="1325118"/>
    <lineage>
        <taxon>Bacteria</taxon>
        <taxon>Pseudomonadati</taxon>
        <taxon>Pseudomonadota</taxon>
        <taxon>Alphaproteobacteria</taxon>
        <taxon>Hyphomicrobiales</taxon>
        <taxon>Nitrobacteraceae</taxon>
        <taxon>Bradyrhizobium</taxon>
    </lineage>
</organism>
<keyword evidence="1" id="KW-0472">Membrane</keyword>
<dbReference type="EMBL" id="LBJQ01000088">
    <property type="protein sequence ID" value="RXH24599.1"/>
    <property type="molecule type" value="Genomic_DNA"/>
</dbReference>
<dbReference type="Proteomes" id="UP000289546">
    <property type="component" value="Unassembled WGS sequence"/>
</dbReference>
<gene>
    <name evidence="2" type="ORF">XH99_28215</name>
</gene>
<protein>
    <submittedName>
        <fullName evidence="2">Uncharacterized protein</fullName>
    </submittedName>
</protein>
<reference evidence="2 3" key="1">
    <citation type="submission" date="2015-04" db="EMBL/GenBank/DDBJ databases">
        <title>Comparative genomics of rhizobia nodulating Arachis hypogaea in China.</title>
        <authorList>
            <person name="Li Y."/>
        </authorList>
    </citation>
    <scope>NUCLEOTIDE SEQUENCE [LARGE SCALE GENOMIC DNA]</scope>
    <source>
        <strain evidence="2 3">CCBAU 51757</strain>
    </source>
</reference>
<feature type="transmembrane region" description="Helical" evidence="1">
    <location>
        <begin position="102"/>
        <end position="123"/>
    </location>
</feature>
<sequence length="147" mass="16003">MRRTILLLRVSYWIGAVTDALAAIAMLFPSLGSMVYGLSNFTPGADYRYAMGSAASLMLGWTALLVWADRAPLERRFVLVLTVFPVIAGLAASEIAAIRAEFLPFASVVPTFVLQLALSALFLGSYVRAGRMLATWPDRTERQAIST</sequence>
<keyword evidence="1" id="KW-1133">Transmembrane helix</keyword>
<keyword evidence="1" id="KW-0812">Transmembrane</keyword>